<reference evidence="3" key="1">
    <citation type="submission" date="2018-05" db="EMBL/GenBank/DDBJ databases">
        <authorList>
            <person name="Lanie J.A."/>
            <person name="Ng W.-L."/>
            <person name="Kazmierczak K.M."/>
            <person name="Andrzejewski T.M."/>
            <person name="Davidsen T.M."/>
            <person name="Wayne K.J."/>
            <person name="Tettelin H."/>
            <person name="Glass J.I."/>
            <person name="Rusch D."/>
            <person name="Podicherti R."/>
            <person name="Tsui H.-C.T."/>
            <person name="Winkler M.E."/>
        </authorList>
    </citation>
    <scope>NUCLEOTIDE SEQUENCE</scope>
</reference>
<feature type="transmembrane region" description="Helical" evidence="1">
    <location>
        <begin position="37"/>
        <end position="61"/>
    </location>
</feature>
<gene>
    <name evidence="3" type="ORF">METZ01_LOCUS496513</name>
</gene>
<feature type="transmembrane region" description="Helical" evidence="1">
    <location>
        <begin position="7"/>
        <end position="25"/>
    </location>
</feature>
<feature type="domain" description="DUF1468" evidence="2">
    <location>
        <begin position="11"/>
        <end position="150"/>
    </location>
</feature>
<name>A0A383DH66_9ZZZZ</name>
<sequence>MSLRFAWCDVAVSLLLMAVAGWFLVESNELARESADVFIGPATFPTTIAILLILTSSFLFLQSVFKLYRHTPDTLVEFRRPVVVLTGGILVTMFVTFMDAAGFYPAAAVWLLSFGYVAGVRRPTQLGGLVVGFLAFAWIVFEKLLGTPLP</sequence>
<proteinExistence type="predicted"/>
<feature type="transmembrane region" description="Helical" evidence="1">
    <location>
        <begin position="124"/>
        <end position="141"/>
    </location>
</feature>
<dbReference type="Pfam" id="PF07331">
    <property type="entry name" value="TctB"/>
    <property type="match status" value="1"/>
</dbReference>
<organism evidence="3">
    <name type="scientific">marine metagenome</name>
    <dbReference type="NCBI Taxonomy" id="408172"/>
    <lineage>
        <taxon>unclassified sequences</taxon>
        <taxon>metagenomes</taxon>
        <taxon>ecological metagenomes</taxon>
    </lineage>
</organism>
<evidence type="ECO:0000313" key="3">
    <source>
        <dbReference type="EMBL" id="SVE43659.1"/>
    </source>
</evidence>
<evidence type="ECO:0000256" key="1">
    <source>
        <dbReference type="SAM" id="Phobius"/>
    </source>
</evidence>
<keyword evidence="1" id="KW-0472">Membrane</keyword>
<dbReference type="InterPro" id="IPR009936">
    <property type="entry name" value="DUF1468"/>
</dbReference>
<feature type="transmembrane region" description="Helical" evidence="1">
    <location>
        <begin position="82"/>
        <end position="104"/>
    </location>
</feature>
<evidence type="ECO:0000259" key="2">
    <source>
        <dbReference type="Pfam" id="PF07331"/>
    </source>
</evidence>
<keyword evidence="1" id="KW-1133">Transmembrane helix</keyword>
<accession>A0A383DH66</accession>
<protein>
    <recommendedName>
        <fullName evidence="2">DUF1468 domain-containing protein</fullName>
    </recommendedName>
</protein>
<keyword evidence="1" id="KW-0812">Transmembrane</keyword>
<dbReference type="EMBL" id="UINC01217175">
    <property type="protein sequence ID" value="SVE43659.1"/>
    <property type="molecule type" value="Genomic_DNA"/>
</dbReference>
<dbReference type="AlphaFoldDB" id="A0A383DH66"/>